<accession>A0A8K0K0P6</accession>
<dbReference type="Pfam" id="PF14497">
    <property type="entry name" value="GST_C_3"/>
    <property type="match status" value="1"/>
</dbReference>
<sequence length="204" mass="23790">METQYKLTYFNGRGLAEPIRLLFAYAKVEYEDVRIEKPQWPSMKPTTPFGKLPILEFDGKKVGQSVAICRYLGKKWNLTGKDDWDSLQCDVLVDTLGDLKQQVGQYRMEQDPAIKEEKKQNLIKETIPFYLQKLEQIVKENDDYLVGGQLTWADFQYAASLENFELIFGKEALDQYPHLKALKERVFELPGIKEWVAKRPVTEF</sequence>
<dbReference type="Gene3D" id="3.40.30.10">
    <property type="entry name" value="Glutaredoxin"/>
    <property type="match status" value="1"/>
</dbReference>
<dbReference type="SUPFAM" id="SSF47616">
    <property type="entry name" value="GST C-terminal domain-like"/>
    <property type="match status" value="1"/>
</dbReference>
<dbReference type="FunFam" id="1.20.1050.10:FF:000030">
    <property type="entry name" value="Glutathione S-transferase S1"/>
    <property type="match status" value="1"/>
</dbReference>
<dbReference type="Proteomes" id="UP000792457">
    <property type="component" value="Unassembled WGS sequence"/>
</dbReference>
<reference evidence="7" key="1">
    <citation type="submission" date="2013-04" db="EMBL/GenBank/DDBJ databases">
        <authorList>
            <person name="Qu J."/>
            <person name="Murali S.C."/>
            <person name="Bandaranaike D."/>
            <person name="Bellair M."/>
            <person name="Blankenburg K."/>
            <person name="Chao H."/>
            <person name="Dinh H."/>
            <person name="Doddapaneni H."/>
            <person name="Downs B."/>
            <person name="Dugan-Rocha S."/>
            <person name="Elkadiri S."/>
            <person name="Gnanaolivu R.D."/>
            <person name="Hernandez B."/>
            <person name="Javaid M."/>
            <person name="Jayaseelan J.C."/>
            <person name="Lee S."/>
            <person name="Li M."/>
            <person name="Ming W."/>
            <person name="Munidasa M."/>
            <person name="Muniz J."/>
            <person name="Nguyen L."/>
            <person name="Ongeri F."/>
            <person name="Osuji N."/>
            <person name="Pu L.-L."/>
            <person name="Puazo M."/>
            <person name="Qu C."/>
            <person name="Quiroz J."/>
            <person name="Raj R."/>
            <person name="Weissenberger G."/>
            <person name="Xin Y."/>
            <person name="Zou X."/>
            <person name="Han Y."/>
            <person name="Richards S."/>
            <person name="Worley K."/>
            <person name="Muzny D."/>
            <person name="Gibbs R."/>
        </authorList>
    </citation>
    <scope>NUCLEOTIDE SEQUENCE</scope>
    <source>
        <strain evidence="7">Sampled in the wild</strain>
    </source>
</reference>
<organism evidence="7 8">
    <name type="scientific">Ladona fulva</name>
    <name type="common">Scarce chaser dragonfly</name>
    <name type="synonym">Libellula fulva</name>
    <dbReference type="NCBI Taxonomy" id="123851"/>
    <lineage>
        <taxon>Eukaryota</taxon>
        <taxon>Metazoa</taxon>
        <taxon>Ecdysozoa</taxon>
        <taxon>Arthropoda</taxon>
        <taxon>Hexapoda</taxon>
        <taxon>Insecta</taxon>
        <taxon>Pterygota</taxon>
        <taxon>Palaeoptera</taxon>
        <taxon>Odonata</taxon>
        <taxon>Epiprocta</taxon>
        <taxon>Anisoptera</taxon>
        <taxon>Libelluloidea</taxon>
        <taxon>Libellulidae</taxon>
        <taxon>Ladona</taxon>
    </lineage>
</organism>
<dbReference type="SFLD" id="SFLDS00019">
    <property type="entry name" value="Glutathione_Transferase_(cytos"/>
    <property type="match status" value="1"/>
</dbReference>
<dbReference type="PANTHER" id="PTHR11571">
    <property type="entry name" value="GLUTATHIONE S-TRANSFERASE"/>
    <property type="match status" value="1"/>
</dbReference>
<dbReference type="PANTHER" id="PTHR11571:SF224">
    <property type="entry name" value="HEMATOPOIETIC PROSTAGLANDIN D SYNTHASE"/>
    <property type="match status" value="1"/>
</dbReference>
<proteinExistence type="inferred from homology"/>
<evidence type="ECO:0000256" key="4">
    <source>
        <dbReference type="ARBA" id="ARBA00047960"/>
    </source>
</evidence>
<reference evidence="7" key="2">
    <citation type="submission" date="2017-10" db="EMBL/GenBank/DDBJ databases">
        <title>Ladona fulva Genome sequencing and assembly.</title>
        <authorList>
            <person name="Murali S."/>
            <person name="Richards S."/>
            <person name="Bandaranaike D."/>
            <person name="Bellair M."/>
            <person name="Blankenburg K."/>
            <person name="Chao H."/>
            <person name="Dinh H."/>
            <person name="Doddapaneni H."/>
            <person name="Dugan-Rocha S."/>
            <person name="Elkadiri S."/>
            <person name="Gnanaolivu R."/>
            <person name="Hernandez B."/>
            <person name="Skinner E."/>
            <person name="Javaid M."/>
            <person name="Lee S."/>
            <person name="Li M."/>
            <person name="Ming W."/>
            <person name="Munidasa M."/>
            <person name="Muniz J."/>
            <person name="Nguyen L."/>
            <person name="Hughes D."/>
            <person name="Osuji N."/>
            <person name="Pu L.-L."/>
            <person name="Puazo M."/>
            <person name="Qu C."/>
            <person name="Quiroz J."/>
            <person name="Raj R."/>
            <person name="Weissenberger G."/>
            <person name="Xin Y."/>
            <person name="Zou X."/>
            <person name="Han Y."/>
            <person name="Worley K."/>
            <person name="Muzny D."/>
            <person name="Gibbs R."/>
        </authorList>
    </citation>
    <scope>NUCLEOTIDE SEQUENCE</scope>
    <source>
        <strain evidence="7">Sampled in the wild</strain>
    </source>
</reference>
<evidence type="ECO:0000259" key="5">
    <source>
        <dbReference type="PROSITE" id="PS50404"/>
    </source>
</evidence>
<dbReference type="PROSITE" id="PS50404">
    <property type="entry name" value="GST_NTER"/>
    <property type="match status" value="1"/>
</dbReference>
<feature type="domain" description="GST N-terminal" evidence="5">
    <location>
        <begin position="3"/>
        <end position="80"/>
    </location>
</feature>
<evidence type="ECO:0000256" key="1">
    <source>
        <dbReference type="ARBA" id="ARBA00012452"/>
    </source>
</evidence>
<dbReference type="SFLD" id="SFLDG01205">
    <property type="entry name" value="AMPS.1"/>
    <property type="match status" value="1"/>
</dbReference>
<evidence type="ECO:0000259" key="6">
    <source>
        <dbReference type="PROSITE" id="PS50405"/>
    </source>
</evidence>
<dbReference type="InterPro" id="IPR036282">
    <property type="entry name" value="Glutathione-S-Trfase_C_sf"/>
</dbReference>
<dbReference type="FunFam" id="3.40.30.10:FF:000035">
    <property type="entry name" value="hematopoietic prostaglandin D synthase"/>
    <property type="match status" value="1"/>
</dbReference>
<dbReference type="CDD" id="cd03039">
    <property type="entry name" value="GST_N_Sigma_like"/>
    <property type="match status" value="1"/>
</dbReference>
<keyword evidence="8" id="KW-1185">Reference proteome</keyword>
<dbReference type="InterPro" id="IPR040079">
    <property type="entry name" value="Glutathione_S-Trfase"/>
</dbReference>
<dbReference type="InterPro" id="IPR004046">
    <property type="entry name" value="GST_C"/>
</dbReference>
<dbReference type="OrthoDB" id="414243at2759"/>
<evidence type="ECO:0000313" key="8">
    <source>
        <dbReference type="Proteomes" id="UP000792457"/>
    </source>
</evidence>
<dbReference type="InterPro" id="IPR036249">
    <property type="entry name" value="Thioredoxin-like_sf"/>
</dbReference>
<evidence type="ECO:0000313" key="7">
    <source>
        <dbReference type="EMBL" id="KAG8225447.1"/>
    </source>
</evidence>
<dbReference type="PROSITE" id="PS50405">
    <property type="entry name" value="GST_CTER"/>
    <property type="match status" value="1"/>
</dbReference>
<comment type="similarity">
    <text evidence="3">Belongs to the GST superfamily. Sigma family.</text>
</comment>
<dbReference type="SFLD" id="SFLDG00363">
    <property type="entry name" value="AMPS_(cytGST):_Alpha-__Mu-__Pi"/>
    <property type="match status" value="1"/>
</dbReference>
<comment type="caution">
    <text evidence="7">The sequence shown here is derived from an EMBL/GenBank/DDBJ whole genome shotgun (WGS) entry which is preliminary data.</text>
</comment>
<keyword evidence="2" id="KW-0808">Transferase</keyword>
<feature type="domain" description="GST C-terminal" evidence="6">
    <location>
        <begin position="82"/>
        <end position="204"/>
    </location>
</feature>
<gene>
    <name evidence="7" type="ORF">J437_LFUL004448</name>
</gene>
<dbReference type="EMBL" id="KZ308238">
    <property type="protein sequence ID" value="KAG8225447.1"/>
    <property type="molecule type" value="Genomic_DNA"/>
</dbReference>
<dbReference type="InterPro" id="IPR004045">
    <property type="entry name" value="Glutathione_S-Trfase_N"/>
</dbReference>
<comment type="catalytic activity">
    <reaction evidence="4">
        <text>RX + glutathione = an S-substituted glutathione + a halide anion + H(+)</text>
        <dbReference type="Rhea" id="RHEA:16437"/>
        <dbReference type="ChEBI" id="CHEBI:15378"/>
        <dbReference type="ChEBI" id="CHEBI:16042"/>
        <dbReference type="ChEBI" id="CHEBI:17792"/>
        <dbReference type="ChEBI" id="CHEBI:57925"/>
        <dbReference type="ChEBI" id="CHEBI:90779"/>
        <dbReference type="EC" id="2.5.1.18"/>
    </reaction>
</comment>
<dbReference type="GO" id="GO:0004364">
    <property type="term" value="F:glutathione transferase activity"/>
    <property type="evidence" value="ECO:0007669"/>
    <property type="project" value="UniProtKB-EC"/>
</dbReference>
<evidence type="ECO:0000256" key="3">
    <source>
        <dbReference type="ARBA" id="ARBA00038317"/>
    </source>
</evidence>
<dbReference type="InterPro" id="IPR010987">
    <property type="entry name" value="Glutathione-S-Trfase_C-like"/>
</dbReference>
<dbReference type="CDD" id="cd03192">
    <property type="entry name" value="GST_C_Sigma_like"/>
    <property type="match status" value="1"/>
</dbReference>
<dbReference type="Gene3D" id="1.20.1050.10">
    <property type="match status" value="1"/>
</dbReference>
<dbReference type="GO" id="GO:0006749">
    <property type="term" value="P:glutathione metabolic process"/>
    <property type="evidence" value="ECO:0007669"/>
    <property type="project" value="TreeGrafter"/>
</dbReference>
<dbReference type="AlphaFoldDB" id="A0A8K0K0P6"/>
<name>A0A8K0K0P6_LADFU</name>
<dbReference type="GO" id="GO:0004602">
    <property type="term" value="F:glutathione peroxidase activity"/>
    <property type="evidence" value="ECO:0007669"/>
    <property type="project" value="UniProtKB-ARBA"/>
</dbReference>
<dbReference type="EC" id="2.5.1.18" evidence="1"/>
<dbReference type="InterPro" id="IPR050213">
    <property type="entry name" value="GST_superfamily"/>
</dbReference>
<evidence type="ECO:0000256" key="2">
    <source>
        <dbReference type="ARBA" id="ARBA00022679"/>
    </source>
</evidence>
<dbReference type="SUPFAM" id="SSF52833">
    <property type="entry name" value="Thioredoxin-like"/>
    <property type="match status" value="1"/>
</dbReference>
<dbReference type="Pfam" id="PF02798">
    <property type="entry name" value="GST_N"/>
    <property type="match status" value="1"/>
</dbReference>
<protein>
    <recommendedName>
        <fullName evidence="1">glutathione transferase</fullName>
        <ecNumber evidence="1">2.5.1.18</ecNumber>
    </recommendedName>
</protein>